<feature type="domain" description="Partial AB-hydrolase lipase" evidence="10">
    <location>
        <begin position="47"/>
        <end position="127"/>
    </location>
</feature>
<keyword evidence="12" id="KW-1185">Reference proteome</keyword>
<feature type="chain" id="PRO_5035452071" description="Lipase" evidence="9">
    <location>
        <begin position="19"/>
        <end position="431"/>
    </location>
</feature>
<keyword evidence="4 7" id="KW-0442">Lipid degradation</keyword>
<organism evidence="11 12">
    <name type="scientific">Ignelater luminosus</name>
    <name type="common">Cucubano</name>
    <name type="synonym">Pyrophorus luminosus</name>
    <dbReference type="NCBI Taxonomy" id="2038154"/>
    <lineage>
        <taxon>Eukaryota</taxon>
        <taxon>Metazoa</taxon>
        <taxon>Ecdysozoa</taxon>
        <taxon>Arthropoda</taxon>
        <taxon>Hexapoda</taxon>
        <taxon>Insecta</taxon>
        <taxon>Pterygota</taxon>
        <taxon>Neoptera</taxon>
        <taxon>Endopterygota</taxon>
        <taxon>Coleoptera</taxon>
        <taxon>Polyphaga</taxon>
        <taxon>Elateriformia</taxon>
        <taxon>Elateroidea</taxon>
        <taxon>Elateridae</taxon>
        <taxon>Agrypninae</taxon>
        <taxon>Pyrophorini</taxon>
        <taxon>Ignelater</taxon>
    </lineage>
</organism>
<evidence type="ECO:0000256" key="3">
    <source>
        <dbReference type="ARBA" id="ARBA00022801"/>
    </source>
</evidence>
<dbReference type="EMBL" id="VTPC01000479">
    <property type="protein sequence ID" value="KAF2905645.1"/>
    <property type="molecule type" value="Genomic_DNA"/>
</dbReference>
<sequence length="431" mass="49044">MLLKFIFVLSLVLSVIVAYRSSHVSRRHYQQEFHQSSNIQLDGDDVIEIIKRYGYPVEGYTVVTEDGYLLQLFRIGSGIHNSEWDSDQNDSQKDIKNHNSQSDSSLKRPAVLLIPGIESSALDFVIGGPDQSLAFILADNGFDVFLGNVRGSRFGRTHKTLDPDHDPAFWRFCWEDIAVKDLPAIIDTIYSTARPEHLMYVGHMQGSTLFYIMASEKAEYRDRVHVMITLGPIAFLGNTKNLMLKLASEKKDLAGWITRNFGQNEFKPSKEAMEDGGMQDCLRSKDEIMCKHSFFLLNGYNSNQLNMTTVERLMKNMLKYTGTATKELLHYGQLVKSGRFTNMQGEDYNLQRINTPIILIYTTHDMASTVEDVDMLLRHLPGVYRAVKITELTNNLDLLFGNNVGDIVYKRLIAVLRSEWSSLICKSKSNL</sequence>
<evidence type="ECO:0000256" key="8">
    <source>
        <dbReference type="SAM" id="MobiDB-lite"/>
    </source>
</evidence>
<dbReference type="InterPro" id="IPR006693">
    <property type="entry name" value="AB_hydrolase_lipase"/>
</dbReference>
<accession>A0A8K0DG27</accession>
<comment type="similarity">
    <text evidence="1 7">Belongs to the AB hydrolase superfamily. Lipase family.</text>
</comment>
<evidence type="ECO:0000256" key="7">
    <source>
        <dbReference type="PIRNR" id="PIRNR000862"/>
    </source>
</evidence>
<dbReference type="GO" id="GO:0016788">
    <property type="term" value="F:hydrolase activity, acting on ester bonds"/>
    <property type="evidence" value="ECO:0007669"/>
    <property type="project" value="InterPro"/>
</dbReference>
<dbReference type="InterPro" id="IPR029058">
    <property type="entry name" value="AB_hydrolase_fold"/>
</dbReference>
<feature type="region of interest" description="Disordered" evidence="8">
    <location>
        <begin position="84"/>
        <end position="103"/>
    </location>
</feature>
<evidence type="ECO:0000259" key="10">
    <source>
        <dbReference type="Pfam" id="PF04083"/>
    </source>
</evidence>
<evidence type="ECO:0000256" key="6">
    <source>
        <dbReference type="ARBA" id="ARBA00023180"/>
    </source>
</evidence>
<reference evidence="11" key="1">
    <citation type="submission" date="2019-08" db="EMBL/GenBank/DDBJ databases">
        <title>The genome of the North American firefly Photinus pyralis.</title>
        <authorList>
            <consortium name="Photinus pyralis genome working group"/>
            <person name="Fallon T.R."/>
            <person name="Sander Lower S.E."/>
            <person name="Weng J.-K."/>
        </authorList>
    </citation>
    <scope>NUCLEOTIDE SEQUENCE</scope>
    <source>
        <strain evidence="11">TRF0915ILg1</strain>
        <tissue evidence="11">Whole body</tissue>
    </source>
</reference>
<dbReference type="Pfam" id="PF04083">
    <property type="entry name" value="Abhydro_lipase"/>
    <property type="match status" value="1"/>
</dbReference>
<dbReference type="Proteomes" id="UP000801492">
    <property type="component" value="Unassembled WGS sequence"/>
</dbReference>
<keyword evidence="2 9" id="KW-0732">Signal</keyword>
<evidence type="ECO:0000256" key="9">
    <source>
        <dbReference type="SAM" id="SignalP"/>
    </source>
</evidence>
<evidence type="ECO:0000313" key="12">
    <source>
        <dbReference type="Proteomes" id="UP000801492"/>
    </source>
</evidence>
<dbReference type="OrthoDB" id="9974421at2759"/>
<keyword evidence="5" id="KW-0443">Lipid metabolism</keyword>
<evidence type="ECO:0000256" key="2">
    <source>
        <dbReference type="ARBA" id="ARBA00022729"/>
    </source>
</evidence>
<dbReference type="FunFam" id="3.40.50.1820:FF:000057">
    <property type="entry name" value="Lipase"/>
    <property type="match status" value="1"/>
</dbReference>
<dbReference type="PANTHER" id="PTHR11005">
    <property type="entry name" value="LYSOSOMAL ACID LIPASE-RELATED"/>
    <property type="match status" value="1"/>
</dbReference>
<evidence type="ECO:0000256" key="4">
    <source>
        <dbReference type="ARBA" id="ARBA00022963"/>
    </source>
</evidence>
<gene>
    <name evidence="11" type="ORF">ILUMI_00535</name>
</gene>
<keyword evidence="3 7" id="KW-0378">Hydrolase</keyword>
<protein>
    <recommendedName>
        <fullName evidence="7">Lipase</fullName>
    </recommendedName>
</protein>
<feature type="signal peptide" evidence="9">
    <location>
        <begin position="1"/>
        <end position="18"/>
    </location>
</feature>
<dbReference type="GO" id="GO:0016042">
    <property type="term" value="P:lipid catabolic process"/>
    <property type="evidence" value="ECO:0007669"/>
    <property type="project" value="UniProtKB-KW"/>
</dbReference>
<evidence type="ECO:0000313" key="11">
    <source>
        <dbReference type="EMBL" id="KAF2905645.1"/>
    </source>
</evidence>
<dbReference type="Gene3D" id="3.40.50.1820">
    <property type="entry name" value="alpha/beta hydrolase"/>
    <property type="match status" value="1"/>
</dbReference>
<dbReference type="AlphaFoldDB" id="A0A8K0DG27"/>
<name>A0A8K0DG27_IGNLU</name>
<comment type="caution">
    <text evidence="11">The sequence shown here is derived from an EMBL/GenBank/DDBJ whole genome shotgun (WGS) entry which is preliminary data.</text>
</comment>
<dbReference type="PIRSF" id="PIRSF000862">
    <property type="entry name" value="Steryl_ester_lip"/>
    <property type="match status" value="1"/>
</dbReference>
<evidence type="ECO:0000256" key="5">
    <source>
        <dbReference type="ARBA" id="ARBA00023098"/>
    </source>
</evidence>
<evidence type="ECO:0000256" key="1">
    <source>
        <dbReference type="ARBA" id="ARBA00010701"/>
    </source>
</evidence>
<dbReference type="SUPFAM" id="SSF53474">
    <property type="entry name" value="alpha/beta-Hydrolases"/>
    <property type="match status" value="1"/>
</dbReference>
<keyword evidence="6" id="KW-0325">Glycoprotein</keyword>
<proteinExistence type="inferred from homology"/>
<dbReference type="InterPro" id="IPR025483">
    <property type="entry name" value="Lipase_euk"/>
</dbReference>